<comment type="cofactor">
    <cofactor evidence="1">
        <name>thiamine diphosphate</name>
        <dbReference type="ChEBI" id="CHEBI:58937"/>
    </cofactor>
</comment>
<proteinExistence type="predicted"/>
<accession>A0A382QTX9</accession>
<gene>
    <name evidence="5" type="ORF">METZ01_LOCUS341261</name>
</gene>
<dbReference type="InterPro" id="IPR009014">
    <property type="entry name" value="Transketo_C/PFOR_II"/>
</dbReference>
<dbReference type="InterPro" id="IPR005475">
    <property type="entry name" value="Transketolase-like_Pyr-bd"/>
</dbReference>
<dbReference type="Pfam" id="PF02779">
    <property type="entry name" value="Transket_pyr"/>
    <property type="match status" value="1"/>
</dbReference>
<dbReference type="InterPro" id="IPR029061">
    <property type="entry name" value="THDP-binding"/>
</dbReference>
<evidence type="ECO:0000256" key="3">
    <source>
        <dbReference type="ARBA" id="ARBA00023052"/>
    </source>
</evidence>
<dbReference type="InterPro" id="IPR033248">
    <property type="entry name" value="Transketolase_C"/>
</dbReference>
<dbReference type="Gene3D" id="3.40.50.920">
    <property type="match status" value="1"/>
</dbReference>
<protein>
    <recommendedName>
        <fullName evidence="4">Transketolase-like pyrimidine-binding domain-containing protein</fullName>
    </recommendedName>
</protein>
<feature type="non-terminal residue" evidence="5">
    <location>
        <position position="267"/>
    </location>
</feature>
<dbReference type="FunFam" id="3.40.50.970:FF:000001">
    <property type="entry name" value="Pyruvate dehydrogenase E1 beta subunit"/>
    <property type="match status" value="1"/>
</dbReference>
<evidence type="ECO:0000256" key="1">
    <source>
        <dbReference type="ARBA" id="ARBA00001964"/>
    </source>
</evidence>
<dbReference type="PANTHER" id="PTHR43257:SF2">
    <property type="entry name" value="PYRUVATE DEHYDROGENASE E1 COMPONENT SUBUNIT BETA"/>
    <property type="match status" value="1"/>
</dbReference>
<dbReference type="GO" id="GO:0016491">
    <property type="term" value="F:oxidoreductase activity"/>
    <property type="evidence" value="ECO:0007669"/>
    <property type="project" value="UniProtKB-KW"/>
</dbReference>
<dbReference type="SUPFAM" id="SSF52922">
    <property type="entry name" value="TK C-terminal domain-like"/>
    <property type="match status" value="1"/>
</dbReference>
<evidence type="ECO:0000256" key="2">
    <source>
        <dbReference type="ARBA" id="ARBA00023002"/>
    </source>
</evidence>
<dbReference type="SMART" id="SM00861">
    <property type="entry name" value="Transket_pyr"/>
    <property type="match status" value="1"/>
</dbReference>
<feature type="domain" description="Transketolase-like pyrimidine-binding" evidence="4">
    <location>
        <begin position="9"/>
        <end position="196"/>
    </location>
</feature>
<evidence type="ECO:0000259" key="4">
    <source>
        <dbReference type="SMART" id="SM00861"/>
    </source>
</evidence>
<name>A0A382QTX9_9ZZZZ</name>
<dbReference type="EMBL" id="UINC01116569">
    <property type="protein sequence ID" value="SVC88407.1"/>
    <property type="molecule type" value="Genomic_DNA"/>
</dbReference>
<organism evidence="5">
    <name type="scientific">marine metagenome</name>
    <dbReference type="NCBI Taxonomy" id="408172"/>
    <lineage>
        <taxon>unclassified sequences</taxon>
        <taxon>metagenomes</taxon>
        <taxon>ecological metagenomes</taxon>
    </lineage>
</organism>
<dbReference type="CDD" id="cd07036">
    <property type="entry name" value="TPP_PYR_E1-PDHc-beta_like"/>
    <property type="match status" value="1"/>
</dbReference>
<dbReference type="PANTHER" id="PTHR43257">
    <property type="entry name" value="PYRUVATE DEHYDROGENASE E1 COMPONENT BETA SUBUNIT"/>
    <property type="match status" value="1"/>
</dbReference>
<dbReference type="SUPFAM" id="SSF52518">
    <property type="entry name" value="Thiamin diphosphate-binding fold (THDP-binding)"/>
    <property type="match status" value="1"/>
</dbReference>
<evidence type="ECO:0000313" key="5">
    <source>
        <dbReference type="EMBL" id="SVC88407.1"/>
    </source>
</evidence>
<keyword evidence="2" id="KW-0560">Oxidoreductase</keyword>
<dbReference type="Gene3D" id="3.40.50.970">
    <property type="match status" value="1"/>
</dbReference>
<reference evidence="5" key="1">
    <citation type="submission" date="2018-05" db="EMBL/GenBank/DDBJ databases">
        <authorList>
            <person name="Lanie J.A."/>
            <person name="Ng W.-L."/>
            <person name="Kazmierczak K.M."/>
            <person name="Andrzejewski T.M."/>
            <person name="Davidsen T.M."/>
            <person name="Wayne K.J."/>
            <person name="Tettelin H."/>
            <person name="Glass J.I."/>
            <person name="Rusch D."/>
            <person name="Podicherti R."/>
            <person name="Tsui H.-C.T."/>
            <person name="Winkler M.E."/>
        </authorList>
    </citation>
    <scope>NUCLEOTIDE SEQUENCE</scope>
</reference>
<sequence>MTSKTTRLLSYRDAINEALQQEMERNPDIILMGEDIAGAAGKADQGFVDAWGGPFRTTQGLIQQFGAERVRDTPISEAAFVGTAIGAAAAGVRTVAELMYFDFVGVCFDQLLNNAAKMHYMYGGNVTLPFTLLTRIGAGVGSAAQHSETLYALMAHIPGLKGVVPSDAYTAKGLLTAALQSNDPVIFFEHKLLYHEQCEVPEESYELPIGDARTVREGTDITLVGISKMTSVCLEAAELLSAEGINAEVVDLLSVFPIDYDHIIASV</sequence>
<dbReference type="Pfam" id="PF02780">
    <property type="entry name" value="Transketolase_C"/>
    <property type="match status" value="1"/>
</dbReference>
<dbReference type="AlphaFoldDB" id="A0A382QTX9"/>
<keyword evidence="3" id="KW-0786">Thiamine pyrophosphate</keyword>